<reference evidence="2 3" key="1">
    <citation type="submission" date="2019-06" db="EMBL/GenBank/DDBJ databases">
        <title>Sequencing the genomes of 1000 actinobacteria strains.</title>
        <authorList>
            <person name="Klenk H.-P."/>
        </authorList>
    </citation>
    <scope>NUCLEOTIDE SEQUENCE [LARGE SCALE GENOMIC DNA]</scope>
    <source>
        <strain evidence="2 3">DSM 45671</strain>
    </source>
</reference>
<feature type="region of interest" description="Disordered" evidence="1">
    <location>
        <begin position="1"/>
        <end position="56"/>
    </location>
</feature>
<sequence>MAGKTRNADARNGGTATPARAQAGSKAEASGDSAPAEEIRPEHPAEGRFEGHRSATVNLPFVTAQFRMPDLRTPTREDLQAAARGVRSLLPSQPPSRKSMLFYGGLAATAAAGVIEWPVATAIGIGSALASRGAADPAPPAQKPPTDASRDT</sequence>
<protein>
    <submittedName>
        <fullName evidence="2">Uncharacterized protein</fullName>
    </submittedName>
</protein>
<proteinExistence type="predicted"/>
<organism evidence="2 3">
    <name type="scientific">Pseudonocardia hierapolitana</name>
    <dbReference type="NCBI Taxonomy" id="1128676"/>
    <lineage>
        <taxon>Bacteria</taxon>
        <taxon>Bacillati</taxon>
        <taxon>Actinomycetota</taxon>
        <taxon>Actinomycetes</taxon>
        <taxon>Pseudonocardiales</taxon>
        <taxon>Pseudonocardiaceae</taxon>
        <taxon>Pseudonocardia</taxon>
    </lineage>
</organism>
<evidence type="ECO:0000313" key="3">
    <source>
        <dbReference type="Proteomes" id="UP000321261"/>
    </source>
</evidence>
<accession>A0A561SZR9</accession>
<evidence type="ECO:0000313" key="2">
    <source>
        <dbReference type="EMBL" id="TWF80353.1"/>
    </source>
</evidence>
<comment type="caution">
    <text evidence="2">The sequence shown here is derived from an EMBL/GenBank/DDBJ whole genome shotgun (WGS) entry which is preliminary data.</text>
</comment>
<dbReference type="Proteomes" id="UP000321261">
    <property type="component" value="Unassembled WGS sequence"/>
</dbReference>
<feature type="region of interest" description="Disordered" evidence="1">
    <location>
        <begin position="129"/>
        <end position="152"/>
    </location>
</feature>
<feature type="compositionally biased region" description="Basic and acidic residues" evidence="1">
    <location>
        <begin position="37"/>
        <end position="53"/>
    </location>
</feature>
<dbReference type="RefSeq" id="WP_246170685.1">
    <property type="nucleotide sequence ID" value="NZ_VIWU01000001.1"/>
</dbReference>
<keyword evidence="3" id="KW-1185">Reference proteome</keyword>
<gene>
    <name evidence="2" type="ORF">FHX44_116296</name>
</gene>
<name>A0A561SZR9_9PSEU</name>
<dbReference type="AlphaFoldDB" id="A0A561SZR9"/>
<dbReference type="EMBL" id="VIWU01000001">
    <property type="protein sequence ID" value="TWF80353.1"/>
    <property type="molecule type" value="Genomic_DNA"/>
</dbReference>
<evidence type="ECO:0000256" key="1">
    <source>
        <dbReference type="SAM" id="MobiDB-lite"/>
    </source>
</evidence>